<gene>
    <name evidence="1" type="ORF">AMTR_s00098p00170550</name>
</gene>
<evidence type="ECO:0000313" key="2">
    <source>
        <dbReference type="Proteomes" id="UP000017836"/>
    </source>
</evidence>
<feature type="non-terminal residue" evidence="1">
    <location>
        <position position="1"/>
    </location>
</feature>
<name>W1NW79_AMBTC</name>
<accession>W1NW79</accession>
<dbReference type="HOGENOM" id="CLU_1691248_0_0_1"/>
<dbReference type="Proteomes" id="UP000017836">
    <property type="component" value="Unassembled WGS sequence"/>
</dbReference>
<proteinExistence type="predicted"/>
<sequence length="156" mass="17705">VISPKVLDLLQVYAVAARGGCGGHGQAVDSRTLSEEFNYLMRRFEELAHEKRRTRFITKENKSYTRLGHLSQSGRYVYAVVARGGSGGHGQAVGSRTISEEFNYLMRRFEELALRGATPALNEVQSFITMNDLILQRRRTRFITKENKSYIRGLFG</sequence>
<dbReference type="AlphaFoldDB" id="W1NW79"/>
<protein>
    <submittedName>
        <fullName evidence="1">Uncharacterized protein</fullName>
    </submittedName>
</protein>
<reference evidence="2" key="1">
    <citation type="journal article" date="2013" name="Science">
        <title>The Amborella genome and the evolution of flowering plants.</title>
        <authorList>
            <consortium name="Amborella Genome Project"/>
        </authorList>
    </citation>
    <scope>NUCLEOTIDE SEQUENCE [LARGE SCALE GENOMIC DNA]</scope>
</reference>
<organism evidence="1 2">
    <name type="scientific">Amborella trichopoda</name>
    <dbReference type="NCBI Taxonomy" id="13333"/>
    <lineage>
        <taxon>Eukaryota</taxon>
        <taxon>Viridiplantae</taxon>
        <taxon>Streptophyta</taxon>
        <taxon>Embryophyta</taxon>
        <taxon>Tracheophyta</taxon>
        <taxon>Spermatophyta</taxon>
        <taxon>Magnoliopsida</taxon>
        <taxon>Amborellales</taxon>
        <taxon>Amborellaceae</taxon>
        <taxon>Amborella</taxon>
    </lineage>
</organism>
<evidence type="ECO:0000313" key="1">
    <source>
        <dbReference type="EMBL" id="ERM99872.1"/>
    </source>
</evidence>
<keyword evidence="2" id="KW-1185">Reference proteome</keyword>
<dbReference type="Gramene" id="ERM99872">
    <property type="protein sequence ID" value="ERM99872"/>
    <property type="gene ID" value="AMTR_s00098p00170550"/>
</dbReference>
<dbReference type="EMBL" id="KI394979">
    <property type="protein sequence ID" value="ERM99872.1"/>
    <property type="molecule type" value="Genomic_DNA"/>
</dbReference>